<keyword evidence="1" id="KW-0472">Membrane</keyword>
<keyword evidence="1" id="KW-0812">Transmembrane</keyword>
<keyword evidence="1" id="KW-1133">Transmembrane helix</keyword>
<dbReference type="InterPro" id="IPR045338">
    <property type="entry name" value="DUF6535"/>
</dbReference>
<feature type="transmembrane region" description="Helical" evidence="1">
    <location>
        <begin position="186"/>
        <end position="204"/>
    </location>
</feature>
<evidence type="ECO:0000313" key="3">
    <source>
        <dbReference type="EMBL" id="KAF7368595.1"/>
    </source>
</evidence>
<feature type="transmembrane region" description="Helical" evidence="1">
    <location>
        <begin position="211"/>
        <end position="234"/>
    </location>
</feature>
<gene>
    <name evidence="3" type="ORF">MVEN_00183300</name>
</gene>
<feature type="transmembrane region" description="Helical" evidence="1">
    <location>
        <begin position="123"/>
        <end position="141"/>
    </location>
</feature>
<sequence>MTTDISSVKGATFVLPHADREEMASAKLWAVYISEAEKYDKALVESWKADMEGLLIFVGLFSASLTTFLLESYKSLTPDQGAMTITILAQISRQLDPNSDTKSGAIIDSSFTPSTSSLACNTLWFLSLGLSLSCALIATLVEQWARNFIQRTEMRPSPVIRARIFSYLYFGIQHFGMHTVVEFIPFLLHLSLLFFFGGLVAFLLPINRVLMVVVAALLCLISATYIYLTLLPIISSDSPYRTPMTSVAWEILQRGFAFFRPWKKGFSWGEESSAPAEKHKHLDERIPTMVEMIVRDAVADSSKRHMCDSRAIFWTVRSLTDNNEFSRFVDALPDLIWGVDGRRRAHDQMINMLLDSHDVQLVPRIEGLLRSCDGGLLHPDVEMRRRIYCIKALWAIAYFLACEASI</sequence>
<organism evidence="3 4">
    <name type="scientific">Mycena venus</name>
    <dbReference type="NCBI Taxonomy" id="2733690"/>
    <lineage>
        <taxon>Eukaryota</taxon>
        <taxon>Fungi</taxon>
        <taxon>Dikarya</taxon>
        <taxon>Basidiomycota</taxon>
        <taxon>Agaricomycotina</taxon>
        <taxon>Agaricomycetes</taxon>
        <taxon>Agaricomycetidae</taxon>
        <taxon>Agaricales</taxon>
        <taxon>Marasmiineae</taxon>
        <taxon>Mycenaceae</taxon>
        <taxon>Mycena</taxon>
    </lineage>
</organism>
<dbReference type="Pfam" id="PF20153">
    <property type="entry name" value="DUF6535"/>
    <property type="match status" value="1"/>
</dbReference>
<reference evidence="3" key="1">
    <citation type="submission" date="2020-05" db="EMBL/GenBank/DDBJ databases">
        <title>Mycena genomes resolve the evolution of fungal bioluminescence.</title>
        <authorList>
            <person name="Tsai I.J."/>
        </authorList>
    </citation>
    <scope>NUCLEOTIDE SEQUENCE</scope>
    <source>
        <strain evidence="3">CCC161011</strain>
    </source>
</reference>
<name>A0A8H6YWX0_9AGAR</name>
<protein>
    <recommendedName>
        <fullName evidence="2">DUF6535 domain-containing protein</fullName>
    </recommendedName>
</protein>
<evidence type="ECO:0000256" key="1">
    <source>
        <dbReference type="SAM" id="Phobius"/>
    </source>
</evidence>
<dbReference type="AlphaFoldDB" id="A0A8H6YWX0"/>
<evidence type="ECO:0000313" key="4">
    <source>
        <dbReference type="Proteomes" id="UP000620124"/>
    </source>
</evidence>
<keyword evidence="4" id="KW-1185">Reference proteome</keyword>
<dbReference type="Proteomes" id="UP000620124">
    <property type="component" value="Unassembled WGS sequence"/>
</dbReference>
<proteinExistence type="predicted"/>
<dbReference type="OrthoDB" id="3221808at2759"/>
<feature type="domain" description="DUF6535" evidence="2">
    <location>
        <begin position="29"/>
        <end position="204"/>
    </location>
</feature>
<evidence type="ECO:0000259" key="2">
    <source>
        <dbReference type="Pfam" id="PF20153"/>
    </source>
</evidence>
<comment type="caution">
    <text evidence="3">The sequence shown here is derived from an EMBL/GenBank/DDBJ whole genome shotgun (WGS) entry which is preliminary data.</text>
</comment>
<accession>A0A8H6YWX0</accession>
<feature type="transmembrane region" description="Helical" evidence="1">
    <location>
        <begin position="53"/>
        <end position="70"/>
    </location>
</feature>
<dbReference type="EMBL" id="JACAZI010000002">
    <property type="protein sequence ID" value="KAF7368595.1"/>
    <property type="molecule type" value="Genomic_DNA"/>
</dbReference>
<feature type="transmembrane region" description="Helical" evidence="1">
    <location>
        <begin position="162"/>
        <end position="180"/>
    </location>
</feature>